<sequence length="117" mass="12491">MFEGKIPQAPDLKGDSGTRRADDALCEVEWSDLVARLSAAREMRGQVEQEESESLASFDAHSARHLAAHGDGDAVSDALRNQEQRPVNPDGLGNRKDASANSIDHDHGSAAADRGSI</sequence>
<accession>A0A0G9MLR6</accession>
<gene>
    <name evidence="2" type="ORF">AAW01_08685</name>
</gene>
<evidence type="ECO:0000256" key="1">
    <source>
        <dbReference type="SAM" id="MobiDB-lite"/>
    </source>
</evidence>
<dbReference type="EMBL" id="LBHC01000002">
    <property type="protein sequence ID" value="KLE31612.1"/>
    <property type="molecule type" value="Genomic_DNA"/>
</dbReference>
<keyword evidence="3" id="KW-1185">Reference proteome</keyword>
<dbReference type="Proteomes" id="UP000053070">
    <property type="component" value="Unassembled WGS sequence"/>
</dbReference>
<dbReference type="STRING" id="502682.BMF35_a0743"/>
<reference evidence="2 3" key="1">
    <citation type="submission" date="2015-04" db="EMBL/GenBank/DDBJ databases">
        <title>The draft genome sequence of Erythrobacr gangjinensis K7-2.</title>
        <authorList>
            <person name="Zhuang L."/>
            <person name="Liu Y."/>
            <person name="Shao Z."/>
        </authorList>
    </citation>
    <scope>NUCLEOTIDE SEQUENCE [LARGE SCALE GENOMIC DNA]</scope>
    <source>
        <strain evidence="2 3">K7-2</strain>
    </source>
</reference>
<feature type="compositionally biased region" description="Basic and acidic residues" evidence="1">
    <location>
        <begin position="93"/>
        <end position="108"/>
    </location>
</feature>
<comment type="caution">
    <text evidence="2">The sequence shown here is derived from an EMBL/GenBank/DDBJ whole genome shotgun (WGS) entry which is preliminary data.</text>
</comment>
<proteinExistence type="predicted"/>
<feature type="region of interest" description="Disordered" evidence="1">
    <location>
        <begin position="1"/>
        <end position="20"/>
    </location>
</feature>
<feature type="region of interest" description="Disordered" evidence="1">
    <location>
        <begin position="42"/>
        <end position="117"/>
    </location>
</feature>
<evidence type="ECO:0000313" key="3">
    <source>
        <dbReference type="Proteomes" id="UP000053070"/>
    </source>
</evidence>
<dbReference type="PATRIC" id="fig|502682.8.peg.1774"/>
<evidence type="ECO:0000313" key="2">
    <source>
        <dbReference type="EMBL" id="KLE31612.1"/>
    </source>
</evidence>
<organism evidence="2 3">
    <name type="scientific">Aurantiacibacter gangjinensis</name>
    <dbReference type="NCBI Taxonomy" id="502682"/>
    <lineage>
        <taxon>Bacteria</taxon>
        <taxon>Pseudomonadati</taxon>
        <taxon>Pseudomonadota</taxon>
        <taxon>Alphaproteobacteria</taxon>
        <taxon>Sphingomonadales</taxon>
        <taxon>Erythrobacteraceae</taxon>
        <taxon>Aurantiacibacter</taxon>
    </lineage>
</organism>
<name>A0A0G9MLR6_9SPHN</name>
<protein>
    <submittedName>
        <fullName evidence="2">Uncharacterized protein</fullName>
    </submittedName>
</protein>
<dbReference type="AlphaFoldDB" id="A0A0G9MLR6"/>